<dbReference type="CTD" id="20325948"/>
<dbReference type="GeneID" id="20325948"/>
<dbReference type="KEGG" id="ovi:T265_11780"/>
<keyword evidence="3" id="KW-1185">Reference proteome</keyword>
<dbReference type="RefSeq" id="XP_009176804.1">
    <property type="nucleotide sequence ID" value="XM_009178540.1"/>
</dbReference>
<protein>
    <submittedName>
        <fullName evidence="2">Uncharacterized protein</fullName>
    </submittedName>
</protein>
<feature type="compositionally biased region" description="Polar residues" evidence="1">
    <location>
        <begin position="1"/>
        <end position="17"/>
    </location>
</feature>
<dbReference type="AlphaFoldDB" id="A0A074YXQ3"/>
<gene>
    <name evidence="2" type="ORF">T265_11780</name>
</gene>
<organism evidence="2 3">
    <name type="scientific">Opisthorchis viverrini</name>
    <name type="common">Southeast Asian liver fluke</name>
    <dbReference type="NCBI Taxonomy" id="6198"/>
    <lineage>
        <taxon>Eukaryota</taxon>
        <taxon>Metazoa</taxon>
        <taxon>Spiralia</taxon>
        <taxon>Lophotrochozoa</taxon>
        <taxon>Platyhelminthes</taxon>
        <taxon>Trematoda</taxon>
        <taxon>Digenea</taxon>
        <taxon>Opisthorchiida</taxon>
        <taxon>Opisthorchiata</taxon>
        <taxon>Opisthorchiidae</taxon>
        <taxon>Opisthorchis</taxon>
    </lineage>
</organism>
<sequence>MAKTETSAQYFENQMGPQSKPLAQKPDSKAAVFGGKCNCTAIFTEHVATHIPTPSLENQETVFVTPLALDQPG</sequence>
<reference evidence="2 3" key="1">
    <citation type="submission" date="2013-11" db="EMBL/GenBank/DDBJ databases">
        <title>Opisthorchis viverrini - life in the bile duct.</title>
        <authorList>
            <person name="Young N.D."/>
            <person name="Nagarajan N."/>
            <person name="Lin S.J."/>
            <person name="Korhonen P.K."/>
            <person name="Jex A.R."/>
            <person name="Hall R.S."/>
            <person name="Safavi-Hemami H."/>
            <person name="Kaewkong W."/>
            <person name="Bertrand D."/>
            <person name="Gao S."/>
            <person name="Seet Q."/>
            <person name="Wongkham S."/>
            <person name="Teh B.T."/>
            <person name="Wongkham C."/>
            <person name="Intapan P.M."/>
            <person name="Maleewong W."/>
            <person name="Yang X."/>
            <person name="Hu M."/>
            <person name="Wang Z."/>
            <person name="Hofmann A."/>
            <person name="Sternberg P.W."/>
            <person name="Tan P."/>
            <person name="Wang J."/>
            <person name="Gasser R.B."/>
        </authorList>
    </citation>
    <scope>NUCLEOTIDE SEQUENCE [LARGE SCALE GENOMIC DNA]</scope>
</reference>
<evidence type="ECO:0000313" key="3">
    <source>
        <dbReference type="Proteomes" id="UP000054324"/>
    </source>
</evidence>
<dbReference type="Proteomes" id="UP000054324">
    <property type="component" value="Unassembled WGS sequence"/>
</dbReference>
<name>A0A074YXQ3_OPIVI</name>
<dbReference type="EMBL" id="KL597205">
    <property type="protein sequence ID" value="KER19448.1"/>
    <property type="molecule type" value="Genomic_DNA"/>
</dbReference>
<evidence type="ECO:0000313" key="2">
    <source>
        <dbReference type="EMBL" id="KER19448.1"/>
    </source>
</evidence>
<accession>A0A074YXQ3</accession>
<proteinExistence type="predicted"/>
<dbReference type="OrthoDB" id="10448323at2759"/>
<feature type="region of interest" description="Disordered" evidence="1">
    <location>
        <begin position="1"/>
        <end position="26"/>
    </location>
</feature>
<evidence type="ECO:0000256" key="1">
    <source>
        <dbReference type="SAM" id="MobiDB-lite"/>
    </source>
</evidence>